<feature type="domain" description="Flagellar M-ring N-terminal" evidence="4">
    <location>
        <begin position="51"/>
        <end position="216"/>
    </location>
</feature>
<evidence type="ECO:0000256" key="2">
    <source>
        <dbReference type="ARBA" id="ARBA00023136"/>
    </source>
</evidence>
<dbReference type="InterPro" id="IPR006182">
    <property type="entry name" value="FliF_N_dom"/>
</dbReference>
<evidence type="ECO:0000313" key="6">
    <source>
        <dbReference type="Proteomes" id="UP000263273"/>
    </source>
</evidence>
<protein>
    <submittedName>
        <fullName evidence="5">Flagellar M-ring protein FliF</fullName>
    </submittedName>
</protein>
<feature type="transmembrane region" description="Helical" evidence="3">
    <location>
        <begin position="28"/>
        <end position="46"/>
    </location>
</feature>
<name>A0A354YVH2_9FIRM</name>
<dbReference type="NCBIfam" id="TIGR00206">
    <property type="entry name" value="fliF"/>
    <property type="match status" value="1"/>
</dbReference>
<dbReference type="InterPro" id="IPR000067">
    <property type="entry name" value="FlgMring_FliF"/>
</dbReference>
<dbReference type="InterPro" id="IPR043427">
    <property type="entry name" value="YscJ/FliF"/>
</dbReference>
<keyword evidence="3" id="KW-1133">Transmembrane helix</keyword>
<dbReference type="PANTHER" id="PTHR30046:SF0">
    <property type="entry name" value="FLAGELLAR M-RING PROTEIN"/>
    <property type="match status" value="1"/>
</dbReference>
<keyword evidence="5" id="KW-0969">Cilium</keyword>
<keyword evidence="5" id="KW-0966">Cell projection</keyword>
<comment type="caution">
    <text evidence="5">The sequence shown here is derived from an EMBL/GenBank/DDBJ whole genome shotgun (WGS) entry which is preliminary data.</text>
</comment>
<organism evidence="5 6">
    <name type="scientific">Syntrophomonas wolfei</name>
    <dbReference type="NCBI Taxonomy" id="863"/>
    <lineage>
        <taxon>Bacteria</taxon>
        <taxon>Bacillati</taxon>
        <taxon>Bacillota</taxon>
        <taxon>Clostridia</taxon>
        <taxon>Eubacteriales</taxon>
        <taxon>Syntrophomonadaceae</taxon>
        <taxon>Syntrophomonas</taxon>
    </lineage>
</organism>
<accession>A0A354YVH2</accession>
<dbReference type="GO" id="GO:0016020">
    <property type="term" value="C:membrane"/>
    <property type="evidence" value="ECO:0007669"/>
    <property type="project" value="UniProtKB-SubCell"/>
</dbReference>
<dbReference type="AlphaFoldDB" id="A0A354YVH2"/>
<evidence type="ECO:0000313" key="5">
    <source>
        <dbReference type="EMBL" id="HBK52691.1"/>
    </source>
</evidence>
<evidence type="ECO:0000259" key="4">
    <source>
        <dbReference type="Pfam" id="PF01514"/>
    </source>
</evidence>
<dbReference type="PANTHER" id="PTHR30046">
    <property type="entry name" value="FLAGELLAR M-RING PROTEIN"/>
    <property type="match status" value="1"/>
</dbReference>
<dbReference type="GO" id="GO:0009431">
    <property type="term" value="C:bacterial-type flagellum basal body, MS ring"/>
    <property type="evidence" value="ECO:0007669"/>
    <property type="project" value="InterPro"/>
</dbReference>
<dbReference type="PRINTS" id="PR01009">
    <property type="entry name" value="FLGMRINGFLIF"/>
</dbReference>
<comment type="subcellular location">
    <subcellularLocation>
        <location evidence="1">Membrane</location>
    </subcellularLocation>
</comment>
<gene>
    <name evidence="5" type="primary">fliF</name>
    <name evidence="5" type="ORF">DDZ44_01965</name>
</gene>
<keyword evidence="3" id="KW-0812">Transmembrane</keyword>
<reference evidence="5 6" key="1">
    <citation type="journal article" date="2018" name="Nat. Biotechnol.">
        <title>A standardized bacterial taxonomy based on genome phylogeny substantially revises the tree of life.</title>
        <authorList>
            <person name="Parks D.H."/>
            <person name="Chuvochina M."/>
            <person name="Waite D.W."/>
            <person name="Rinke C."/>
            <person name="Skarshewski A."/>
            <person name="Chaumeil P.A."/>
            <person name="Hugenholtz P."/>
        </authorList>
    </citation>
    <scope>NUCLEOTIDE SEQUENCE [LARGE SCALE GENOMIC DNA]</scope>
    <source>
        <strain evidence="5">UBA10948</strain>
    </source>
</reference>
<dbReference type="Pfam" id="PF01514">
    <property type="entry name" value="YscJ_FliF"/>
    <property type="match status" value="1"/>
</dbReference>
<proteinExistence type="predicted"/>
<sequence>MESFAEKLKETAGRVAGSWQNMNLNQKVLAGGGVLLILAAAIILLISSSRDTAYEVLYTELDKKDASQITAKLDEGKVPYKLENGGTTILVPPALKDKTRLSLAGENLPRGETGFELFQESKFGETQTDKKVKYQVALQGELARSIQSLDKVKAAKVNLALPESTLFSDNEELPKASVVVNTREEEKLSPKEIQGIINLVANSVDKLTPENVVIVD</sequence>
<dbReference type="EMBL" id="DNZF01000042">
    <property type="protein sequence ID" value="HBK52691.1"/>
    <property type="molecule type" value="Genomic_DNA"/>
</dbReference>
<dbReference type="GO" id="GO:0071973">
    <property type="term" value="P:bacterial-type flagellum-dependent cell motility"/>
    <property type="evidence" value="ECO:0007669"/>
    <property type="project" value="InterPro"/>
</dbReference>
<evidence type="ECO:0000256" key="3">
    <source>
        <dbReference type="SAM" id="Phobius"/>
    </source>
</evidence>
<dbReference type="InterPro" id="IPR045851">
    <property type="entry name" value="AMP-bd_C_sf"/>
</dbReference>
<evidence type="ECO:0000256" key="1">
    <source>
        <dbReference type="ARBA" id="ARBA00004370"/>
    </source>
</evidence>
<keyword evidence="5" id="KW-0282">Flagellum</keyword>
<dbReference type="GO" id="GO:0003774">
    <property type="term" value="F:cytoskeletal motor activity"/>
    <property type="evidence" value="ECO:0007669"/>
    <property type="project" value="InterPro"/>
</dbReference>
<dbReference type="Gene3D" id="3.30.300.30">
    <property type="match status" value="1"/>
</dbReference>
<dbReference type="Proteomes" id="UP000263273">
    <property type="component" value="Unassembled WGS sequence"/>
</dbReference>
<keyword evidence="2 3" id="KW-0472">Membrane</keyword>